<reference evidence="2 3" key="1">
    <citation type="submission" date="2018-06" db="EMBL/GenBank/DDBJ databases">
        <title>Genomic Encyclopedia of Type Strains, Phase IV (KMG-IV): sequencing the most valuable type-strain genomes for metagenomic binning, comparative biology and taxonomic classification.</title>
        <authorList>
            <person name="Goeker M."/>
        </authorList>
    </citation>
    <scope>NUCLEOTIDE SEQUENCE [LARGE SCALE GENOMIC DNA]</scope>
    <source>
        <strain evidence="2 3">DSM 18048</strain>
    </source>
</reference>
<organism evidence="2 3">
    <name type="scientific">Deinococcus yavapaiensis KR-236</name>
    <dbReference type="NCBI Taxonomy" id="694435"/>
    <lineage>
        <taxon>Bacteria</taxon>
        <taxon>Thermotogati</taxon>
        <taxon>Deinococcota</taxon>
        <taxon>Deinococci</taxon>
        <taxon>Deinococcales</taxon>
        <taxon>Deinococcaceae</taxon>
        <taxon>Deinococcus</taxon>
    </lineage>
</organism>
<keyword evidence="3" id="KW-1185">Reference proteome</keyword>
<name>A0A318SCC9_9DEIO</name>
<proteinExistence type="predicted"/>
<keyword evidence="1" id="KW-0175">Coiled coil</keyword>
<dbReference type="EMBL" id="QJSX01000006">
    <property type="protein sequence ID" value="PYE54068.1"/>
    <property type="molecule type" value="Genomic_DNA"/>
</dbReference>
<protein>
    <recommendedName>
        <fullName evidence="4">DUF2357 domain-containing protein</fullName>
    </recommendedName>
</protein>
<dbReference type="OrthoDB" id="580818at2"/>
<evidence type="ECO:0008006" key="4">
    <source>
        <dbReference type="Google" id="ProtNLM"/>
    </source>
</evidence>
<evidence type="ECO:0000313" key="2">
    <source>
        <dbReference type="EMBL" id="PYE54068.1"/>
    </source>
</evidence>
<dbReference type="RefSeq" id="WP_110886465.1">
    <property type="nucleotide sequence ID" value="NZ_QJSX01000006.1"/>
</dbReference>
<feature type="coiled-coil region" evidence="1">
    <location>
        <begin position="538"/>
        <end position="569"/>
    </location>
</feature>
<accession>A0A318SCC9</accession>
<gene>
    <name evidence="2" type="ORF">DES52_10630</name>
</gene>
<sequence>MTFLAYDRLTGRVTPLPDRVLRGQWLTTPESGLLNGLRVDAGTFVTPDARGQASVHAGEDQRFIGFPSAHAEGPALELGSLADDLAALENLSGTWADWKATSPIDRDVAEALDRFPLEEAMLRHLMHLEVVCRLPRTHLEVRQERVDVSRARQIPSQAVTYLASHTEDWEARTLRAVRPRRVIANVRDDLYDIYENRVAARLVDHLLRYVRRRIQKVRRLLETFAVAETNEHEPPSGMHWRQRRIYALWGDALDATEGQVRAAERLQELERLARQLQQLQHSDLYGRIPARVAVPATLRITNILGNDPHYRRVAQLWQAWYRYAHTRAPAPQEQLNVEQRACHEFDRFALLLTVRALEQFGYAPDAPAVLRRGERFTLRGPDGTVTFAWNVDGTLTLSQNGQDVLRVVPVSSPLAELTDAERGWAFEDLCTATRGVETHTAVVYISGVSEYGDARSCSVAGDVGALHARLSVLPASPLDLESVERLARAVRVALTAPRFLAYPPRVTVPEFMRTYTLPAPFENDDTACSWALTAPLPAHELSKVAEEARDQLVRERAAALAARQRLQAERHSIRKTDRRLEDVDSKLDEFEQFTRSVRAANASLEQLRVCPVCTQRDAAFEAWGAGRFQCRCDNCGTSWSVRHCPSARHRQALLLPSVRDTTGVREEVGWADRLFGRDVLALPDASDLTMVSHHQCACPSSA</sequence>
<evidence type="ECO:0000313" key="3">
    <source>
        <dbReference type="Proteomes" id="UP000248326"/>
    </source>
</evidence>
<dbReference type="AlphaFoldDB" id="A0A318SCC9"/>
<comment type="caution">
    <text evidence="2">The sequence shown here is derived from an EMBL/GenBank/DDBJ whole genome shotgun (WGS) entry which is preliminary data.</text>
</comment>
<evidence type="ECO:0000256" key="1">
    <source>
        <dbReference type="SAM" id="Coils"/>
    </source>
</evidence>
<dbReference type="Proteomes" id="UP000248326">
    <property type="component" value="Unassembled WGS sequence"/>
</dbReference>